<evidence type="ECO:0000256" key="10">
    <source>
        <dbReference type="ARBA" id="ARBA00023192"/>
    </source>
</evidence>
<dbReference type="GO" id="GO:0009675">
    <property type="term" value="F:high-affinity sulfate:proton symporter activity"/>
    <property type="evidence" value="ECO:0007669"/>
    <property type="project" value="TreeGrafter"/>
</dbReference>
<proteinExistence type="inferred from homology"/>
<keyword evidence="6 11" id="KW-0812">Transmembrane</keyword>
<dbReference type="GO" id="GO:0000103">
    <property type="term" value="P:sulfate assimilation"/>
    <property type="evidence" value="ECO:0007669"/>
    <property type="project" value="InterPro"/>
</dbReference>
<keyword evidence="8 11" id="KW-0764">Sulfate transport</keyword>
<keyword evidence="7 11" id="KW-1133">Transmembrane helix</keyword>
<dbReference type="AlphaFoldDB" id="A0A3E0U005"/>
<dbReference type="PANTHER" id="PTHR37468">
    <property type="entry name" value="SULFATE TRANSPORTER CYSZ"/>
    <property type="match status" value="1"/>
</dbReference>
<evidence type="ECO:0000256" key="11">
    <source>
        <dbReference type="HAMAP-Rule" id="MF_00468"/>
    </source>
</evidence>
<evidence type="ECO:0000256" key="3">
    <source>
        <dbReference type="ARBA" id="ARBA00022475"/>
    </source>
</evidence>
<comment type="subcellular location">
    <subcellularLocation>
        <location evidence="11">Cell inner membrane</location>
        <topology evidence="11">Multi-pass membrane protein</topology>
    </subcellularLocation>
    <subcellularLocation>
        <location evidence="1">Membrane</location>
        <topology evidence="1">Multi-pass membrane protein</topology>
    </subcellularLocation>
</comment>
<sequence length="251" mass="28809">MLANSGSGYFFQGFNLINSKGLRRFVLIPLAVNLVIFGITFYWLLLQLNDYISQLLGWLPEALSWLEYMVWPVAVVAILIGFSFIFSAIANWLAAPFNGLLAEKVEAKLTGQQDNSGGLSDVFKDIPRTLSREWCKLRYYLPRAIGFFIIMWVLPLIGQIIWFLFVSWMMAVQYLDYPFDNHKINFELMRGRLNEHKGQSYSFGITTALFSMIPFVNLIVMPVAICGATALWVDHHKQEMKAQVNTRDTQM</sequence>
<keyword evidence="13" id="KW-1185">Reference proteome</keyword>
<evidence type="ECO:0000256" key="5">
    <source>
        <dbReference type="ARBA" id="ARBA00022605"/>
    </source>
</evidence>
<keyword evidence="10 11" id="KW-0198">Cysteine biosynthesis</keyword>
<dbReference type="EMBL" id="QUOT01000001">
    <property type="protein sequence ID" value="REL29967.1"/>
    <property type="molecule type" value="Genomic_DNA"/>
</dbReference>
<keyword evidence="2 11" id="KW-0813">Transport</keyword>
<evidence type="ECO:0000256" key="6">
    <source>
        <dbReference type="ARBA" id="ARBA00022692"/>
    </source>
</evidence>
<evidence type="ECO:0000256" key="7">
    <source>
        <dbReference type="ARBA" id="ARBA00022989"/>
    </source>
</evidence>
<dbReference type="Proteomes" id="UP000256899">
    <property type="component" value="Unassembled WGS sequence"/>
</dbReference>
<feature type="transmembrane region" description="Helical" evidence="11">
    <location>
        <begin position="68"/>
        <end position="94"/>
    </location>
</feature>
<dbReference type="GO" id="GO:0005886">
    <property type="term" value="C:plasma membrane"/>
    <property type="evidence" value="ECO:0007669"/>
    <property type="project" value="UniProtKB-SubCell"/>
</dbReference>
<dbReference type="GO" id="GO:0019344">
    <property type="term" value="P:cysteine biosynthetic process"/>
    <property type="evidence" value="ECO:0007669"/>
    <property type="project" value="UniProtKB-UniRule"/>
</dbReference>
<evidence type="ECO:0000256" key="8">
    <source>
        <dbReference type="ARBA" id="ARBA00023032"/>
    </source>
</evidence>
<dbReference type="InterPro" id="IPR022985">
    <property type="entry name" value="Sulfate_CysZ"/>
</dbReference>
<comment type="similarity">
    <text evidence="11">Belongs to the CysZ family.</text>
</comment>
<keyword evidence="5 11" id="KW-0028">Amino-acid biosynthesis</keyword>
<name>A0A3E0U005_9GAMM</name>
<comment type="caution">
    <text evidence="12">The sequence shown here is derived from an EMBL/GenBank/DDBJ whole genome shotgun (WGS) entry which is preliminary data.</text>
</comment>
<evidence type="ECO:0000256" key="1">
    <source>
        <dbReference type="ARBA" id="ARBA00004141"/>
    </source>
</evidence>
<comment type="function">
    <text evidence="11">High affinity, high specificity proton-dependent sulfate transporter, which mediates sulfate uptake. Provides the sulfur source for the cysteine synthesis pathway.</text>
</comment>
<dbReference type="InterPro" id="IPR059112">
    <property type="entry name" value="CysZ/EI24"/>
</dbReference>
<dbReference type="NCBIfam" id="NF003433">
    <property type="entry name" value="PRK04949.1"/>
    <property type="match status" value="1"/>
</dbReference>
<dbReference type="HAMAP" id="MF_00468">
    <property type="entry name" value="CysZ"/>
    <property type="match status" value="1"/>
</dbReference>
<dbReference type="PANTHER" id="PTHR37468:SF1">
    <property type="entry name" value="SULFATE TRANSPORTER CYSZ"/>
    <property type="match status" value="1"/>
</dbReference>
<feature type="transmembrane region" description="Helical" evidence="11">
    <location>
        <begin position="145"/>
        <end position="171"/>
    </location>
</feature>
<gene>
    <name evidence="11 12" type="primary">cysZ</name>
    <name evidence="12" type="ORF">DXX94_04190</name>
</gene>
<organism evidence="12 13">
    <name type="scientific">Thalassotalea euphylliae</name>
    <dbReference type="NCBI Taxonomy" id="1655234"/>
    <lineage>
        <taxon>Bacteria</taxon>
        <taxon>Pseudomonadati</taxon>
        <taxon>Pseudomonadota</taxon>
        <taxon>Gammaproteobacteria</taxon>
        <taxon>Alteromonadales</taxon>
        <taxon>Colwelliaceae</taxon>
        <taxon>Thalassotalea</taxon>
    </lineage>
</organism>
<keyword evidence="9 11" id="KW-0472">Membrane</keyword>
<feature type="transmembrane region" description="Helical" evidence="11">
    <location>
        <begin position="25"/>
        <end position="48"/>
    </location>
</feature>
<accession>A0A3E0U005</accession>
<dbReference type="Pfam" id="PF07264">
    <property type="entry name" value="EI24"/>
    <property type="match status" value="1"/>
</dbReference>
<dbReference type="RefSeq" id="WP_116014052.1">
    <property type="nucleotide sequence ID" value="NZ_QUOT01000001.1"/>
</dbReference>
<evidence type="ECO:0000256" key="4">
    <source>
        <dbReference type="ARBA" id="ARBA00022519"/>
    </source>
</evidence>
<keyword evidence="3 11" id="KW-1003">Cell membrane</keyword>
<evidence type="ECO:0000313" key="13">
    <source>
        <dbReference type="Proteomes" id="UP000256899"/>
    </source>
</evidence>
<feature type="transmembrane region" description="Helical" evidence="11">
    <location>
        <begin position="208"/>
        <end position="233"/>
    </location>
</feature>
<keyword evidence="4 11" id="KW-0997">Cell inner membrane</keyword>
<protein>
    <recommendedName>
        <fullName evidence="11">Sulfate transporter CysZ</fullName>
    </recommendedName>
</protein>
<reference evidence="13" key="1">
    <citation type="submission" date="2018-08" db="EMBL/GenBank/DDBJ databases">
        <title>Thalassotalea euphylliae genome.</title>
        <authorList>
            <person name="Summers S."/>
            <person name="Rice S.A."/>
            <person name="Freckelton M.L."/>
            <person name="Nedved B.T."/>
            <person name="Hadfield M.G."/>
        </authorList>
    </citation>
    <scope>NUCLEOTIDE SEQUENCE [LARGE SCALE GENOMIC DNA]</scope>
    <source>
        <strain evidence="13">H3</strain>
    </source>
</reference>
<evidence type="ECO:0000313" key="12">
    <source>
        <dbReference type="EMBL" id="REL29967.1"/>
    </source>
</evidence>
<evidence type="ECO:0000256" key="9">
    <source>
        <dbReference type="ARBA" id="ARBA00023136"/>
    </source>
</evidence>
<dbReference type="InterPro" id="IPR050480">
    <property type="entry name" value="CysZ-like"/>
</dbReference>
<evidence type="ECO:0000256" key="2">
    <source>
        <dbReference type="ARBA" id="ARBA00022448"/>
    </source>
</evidence>